<accession>A0AAV1RJJ1</accession>
<sequence length="66" mass="7299">MEVGHRAISRCYCIEPGPGATEADQQGQGSVQPVGLLEKQNKDNKDSRNVKFVGNFNHERAKDVDE</sequence>
<comment type="caution">
    <text evidence="1">The sequence shown here is derived from an EMBL/GenBank/DDBJ whole genome shotgun (WGS) entry which is preliminary data.</text>
</comment>
<name>A0AAV1RJJ1_9ROSI</name>
<reference evidence="1 2" key="1">
    <citation type="submission" date="2024-01" db="EMBL/GenBank/DDBJ databases">
        <authorList>
            <person name="Waweru B."/>
        </authorList>
    </citation>
    <scope>NUCLEOTIDE SEQUENCE [LARGE SCALE GENOMIC DNA]</scope>
</reference>
<protein>
    <submittedName>
        <fullName evidence="1">Uncharacterized protein</fullName>
    </submittedName>
</protein>
<dbReference type="AlphaFoldDB" id="A0AAV1RJJ1"/>
<dbReference type="Proteomes" id="UP001314170">
    <property type="component" value="Unassembled WGS sequence"/>
</dbReference>
<keyword evidence="2" id="KW-1185">Reference proteome</keyword>
<evidence type="ECO:0000313" key="1">
    <source>
        <dbReference type="EMBL" id="CAK7335903.1"/>
    </source>
</evidence>
<organism evidence="1 2">
    <name type="scientific">Dovyalis caffra</name>
    <dbReference type="NCBI Taxonomy" id="77055"/>
    <lineage>
        <taxon>Eukaryota</taxon>
        <taxon>Viridiplantae</taxon>
        <taxon>Streptophyta</taxon>
        <taxon>Embryophyta</taxon>
        <taxon>Tracheophyta</taxon>
        <taxon>Spermatophyta</taxon>
        <taxon>Magnoliopsida</taxon>
        <taxon>eudicotyledons</taxon>
        <taxon>Gunneridae</taxon>
        <taxon>Pentapetalae</taxon>
        <taxon>rosids</taxon>
        <taxon>fabids</taxon>
        <taxon>Malpighiales</taxon>
        <taxon>Salicaceae</taxon>
        <taxon>Flacourtieae</taxon>
        <taxon>Dovyalis</taxon>
    </lineage>
</organism>
<proteinExistence type="predicted"/>
<gene>
    <name evidence="1" type="ORF">DCAF_LOCUS10906</name>
</gene>
<dbReference type="EMBL" id="CAWUPB010000994">
    <property type="protein sequence ID" value="CAK7335903.1"/>
    <property type="molecule type" value="Genomic_DNA"/>
</dbReference>
<evidence type="ECO:0000313" key="2">
    <source>
        <dbReference type="Proteomes" id="UP001314170"/>
    </source>
</evidence>